<protein>
    <submittedName>
        <fullName evidence="2">Uncharacterized protein</fullName>
    </submittedName>
</protein>
<accession>A0A1X6ZA10</accession>
<evidence type="ECO:0000256" key="1">
    <source>
        <dbReference type="SAM" id="SignalP"/>
    </source>
</evidence>
<organism evidence="2 3">
    <name type="scientific">Roseovarius halotolerans</name>
    <dbReference type="NCBI Taxonomy" id="505353"/>
    <lineage>
        <taxon>Bacteria</taxon>
        <taxon>Pseudomonadati</taxon>
        <taxon>Pseudomonadota</taxon>
        <taxon>Alphaproteobacteria</taxon>
        <taxon>Rhodobacterales</taxon>
        <taxon>Roseobacteraceae</taxon>
        <taxon>Roseovarius</taxon>
    </lineage>
</organism>
<name>A0A1X6ZA10_9RHOB</name>
<sequence length="242" mass="25595">MTEMRPLQIRRIFACCLAGLVVFASLPGTAAAEPALAPAPYAQLEKELDTRIDFETLPRRAEPGINLDAPIRDGGAWLGERLAGQRVTGPLHDDPRGTPTLPLAVRAGAPGANLSLAYHRGLGSTALFPLGPADFPALEARGEGAVAVVFDHGQRAIGLRIHSDYPAPLGRARPQGTVTLTFYRADGQVIGQVRRRLSGGINEQGFRRAGGIADIAAFTLANDDPGGIALDDILYQTAPMSF</sequence>
<keyword evidence="3" id="KW-1185">Reference proteome</keyword>
<gene>
    <name evidence="2" type="ORF">ROH8110_02385</name>
</gene>
<feature type="chain" id="PRO_5012620495" evidence="1">
    <location>
        <begin position="31"/>
        <end position="242"/>
    </location>
</feature>
<evidence type="ECO:0000313" key="2">
    <source>
        <dbReference type="EMBL" id="SLN45021.1"/>
    </source>
</evidence>
<dbReference type="Proteomes" id="UP000193207">
    <property type="component" value="Unassembled WGS sequence"/>
</dbReference>
<proteinExistence type="predicted"/>
<dbReference type="AlphaFoldDB" id="A0A1X6ZA10"/>
<evidence type="ECO:0000313" key="3">
    <source>
        <dbReference type="Proteomes" id="UP000193207"/>
    </source>
</evidence>
<dbReference type="EMBL" id="FWFU01000003">
    <property type="protein sequence ID" value="SLN45021.1"/>
    <property type="molecule type" value="Genomic_DNA"/>
</dbReference>
<feature type="signal peptide" evidence="1">
    <location>
        <begin position="1"/>
        <end position="30"/>
    </location>
</feature>
<keyword evidence="1" id="KW-0732">Signal</keyword>
<reference evidence="2 3" key="1">
    <citation type="submission" date="2017-03" db="EMBL/GenBank/DDBJ databases">
        <authorList>
            <person name="Afonso C.L."/>
            <person name="Miller P.J."/>
            <person name="Scott M.A."/>
            <person name="Spackman E."/>
            <person name="Goraichik I."/>
            <person name="Dimitrov K.M."/>
            <person name="Suarez D.L."/>
            <person name="Swayne D.E."/>
        </authorList>
    </citation>
    <scope>NUCLEOTIDE SEQUENCE [LARGE SCALE GENOMIC DNA]</scope>
    <source>
        <strain evidence="2 3">CECT 8110</strain>
    </source>
</reference>